<accession>A0ACD3AG55</accession>
<evidence type="ECO:0000313" key="1">
    <source>
        <dbReference type="EMBL" id="TFK64415.1"/>
    </source>
</evidence>
<keyword evidence="2" id="KW-1185">Reference proteome</keyword>
<organism evidence="1 2">
    <name type="scientific">Pluteus cervinus</name>
    <dbReference type="NCBI Taxonomy" id="181527"/>
    <lineage>
        <taxon>Eukaryota</taxon>
        <taxon>Fungi</taxon>
        <taxon>Dikarya</taxon>
        <taxon>Basidiomycota</taxon>
        <taxon>Agaricomycotina</taxon>
        <taxon>Agaricomycetes</taxon>
        <taxon>Agaricomycetidae</taxon>
        <taxon>Agaricales</taxon>
        <taxon>Pluteineae</taxon>
        <taxon>Pluteaceae</taxon>
        <taxon>Pluteus</taxon>
    </lineage>
</organism>
<protein>
    <submittedName>
        <fullName evidence="1">Uncharacterized protein</fullName>
    </submittedName>
</protein>
<name>A0ACD3AG55_9AGAR</name>
<proteinExistence type="predicted"/>
<evidence type="ECO:0000313" key="2">
    <source>
        <dbReference type="Proteomes" id="UP000308600"/>
    </source>
</evidence>
<dbReference type="Proteomes" id="UP000308600">
    <property type="component" value="Unassembled WGS sequence"/>
</dbReference>
<reference evidence="1 2" key="1">
    <citation type="journal article" date="2019" name="Nat. Ecol. Evol.">
        <title>Megaphylogeny resolves global patterns of mushroom evolution.</title>
        <authorList>
            <person name="Varga T."/>
            <person name="Krizsan K."/>
            <person name="Foldi C."/>
            <person name="Dima B."/>
            <person name="Sanchez-Garcia M."/>
            <person name="Sanchez-Ramirez S."/>
            <person name="Szollosi G.J."/>
            <person name="Szarkandi J.G."/>
            <person name="Papp V."/>
            <person name="Albert L."/>
            <person name="Andreopoulos W."/>
            <person name="Angelini C."/>
            <person name="Antonin V."/>
            <person name="Barry K.W."/>
            <person name="Bougher N.L."/>
            <person name="Buchanan P."/>
            <person name="Buyck B."/>
            <person name="Bense V."/>
            <person name="Catcheside P."/>
            <person name="Chovatia M."/>
            <person name="Cooper J."/>
            <person name="Damon W."/>
            <person name="Desjardin D."/>
            <person name="Finy P."/>
            <person name="Geml J."/>
            <person name="Haridas S."/>
            <person name="Hughes K."/>
            <person name="Justo A."/>
            <person name="Karasinski D."/>
            <person name="Kautmanova I."/>
            <person name="Kiss B."/>
            <person name="Kocsube S."/>
            <person name="Kotiranta H."/>
            <person name="LaButti K.M."/>
            <person name="Lechner B.E."/>
            <person name="Liimatainen K."/>
            <person name="Lipzen A."/>
            <person name="Lukacs Z."/>
            <person name="Mihaltcheva S."/>
            <person name="Morgado L.N."/>
            <person name="Niskanen T."/>
            <person name="Noordeloos M.E."/>
            <person name="Ohm R.A."/>
            <person name="Ortiz-Santana B."/>
            <person name="Ovrebo C."/>
            <person name="Racz N."/>
            <person name="Riley R."/>
            <person name="Savchenko A."/>
            <person name="Shiryaev A."/>
            <person name="Soop K."/>
            <person name="Spirin V."/>
            <person name="Szebenyi C."/>
            <person name="Tomsovsky M."/>
            <person name="Tulloss R.E."/>
            <person name="Uehling J."/>
            <person name="Grigoriev I.V."/>
            <person name="Vagvolgyi C."/>
            <person name="Papp T."/>
            <person name="Martin F.M."/>
            <person name="Miettinen O."/>
            <person name="Hibbett D.S."/>
            <person name="Nagy L.G."/>
        </authorList>
    </citation>
    <scope>NUCLEOTIDE SEQUENCE [LARGE SCALE GENOMIC DNA]</scope>
    <source>
        <strain evidence="1 2">NL-1719</strain>
    </source>
</reference>
<gene>
    <name evidence="1" type="ORF">BDN72DRAFT_963225</name>
</gene>
<dbReference type="EMBL" id="ML208475">
    <property type="protein sequence ID" value="TFK64415.1"/>
    <property type="molecule type" value="Genomic_DNA"/>
</dbReference>
<sequence length="445" mass="49997">MNGLIMTSRSSSLASSPGSIDDLPLELIREIFLFSTALKFERLTDDSPTPPRLSTTALALSHVSTHWRSIALSFPELWASIAVCSPTPNIVKLTELYLERAGETSLLDLSLIDVLSKCGPDDTWEADHNIWEACSLSILRLWAPRAHRWVGLNLDLRSLFPVRDLLDIPSQSLKHLETASLDFTHWEHEQVQHMWDKVHTCQSLRVLHGDSPVLKHPPLATFHLLTDISVRTITLEELATLSSRTRLVKLEVMRMKMSPAIGLIKLPALESLLIGSIREDSALFLDTIFSPSLRDFQLCQSVPLIDVYALQRFVLRTGCSLLRLHIQILHSSEVDSLRYILLAAPSFPHLKDFQFRFSGITATTVNEFMPQGKDGKLFLPELEKLALLGCRLNDGLVGRMVAARADAGRPLDAFRAWFNDKERDHSLDKAILNNLKAAGILKQLR</sequence>